<sequence>MRKLSNQEVNAVSGGRFAANAESSPFPGDCTPPSRVSGILGAIKNIIDYIRTIRPRPVN</sequence>
<feature type="region of interest" description="Disordered" evidence="1">
    <location>
        <begin position="1"/>
        <end position="32"/>
    </location>
</feature>
<evidence type="ECO:0000313" key="3">
    <source>
        <dbReference type="Proteomes" id="UP000092247"/>
    </source>
</evidence>
<comment type="caution">
    <text evidence="2">The sequence shown here is derived from an EMBL/GenBank/DDBJ whole genome shotgun (WGS) entry which is preliminary data.</text>
</comment>
<evidence type="ECO:0000313" key="2">
    <source>
        <dbReference type="EMBL" id="OBU02076.1"/>
    </source>
</evidence>
<name>A0A1B8GZ25_9GAMM</name>
<feature type="compositionally biased region" description="Polar residues" evidence="1">
    <location>
        <begin position="1"/>
        <end position="10"/>
    </location>
</feature>
<protein>
    <recommendedName>
        <fullName evidence="4">Bacteriocin</fullName>
    </recommendedName>
</protein>
<evidence type="ECO:0008006" key="4">
    <source>
        <dbReference type="Google" id="ProtNLM"/>
    </source>
</evidence>
<dbReference type="EMBL" id="LZEX01000046">
    <property type="protein sequence ID" value="OBU02076.1"/>
    <property type="molecule type" value="Genomic_DNA"/>
</dbReference>
<reference evidence="2 3" key="1">
    <citation type="submission" date="2016-06" db="EMBL/GenBank/DDBJ databases">
        <authorList>
            <person name="Kjaerup R.B."/>
            <person name="Dalgaard T.S."/>
            <person name="Juul-Madsen H.R."/>
        </authorList>
    </citation>
    <scope>NUCLEOTIDE SEQUENCE [LARGE SCALE GENOMIC DNA]</scope>
    <source>
        <strain evidence="2 3">GCSL-Mp3</strain>
    </source>
</reference>
<dbReference type="RefSeq" id="WP_067427031.1">
    <property type="nucleotide sequence ID" value="NZ_CBCPID010000006.1"/>
</dbReference>
<organism evidence="2 3">
    <name type="scientific">Morganella psychrotolerans</name>
    <dbReference type="NCBI Taxonomy" id="368603"/>
    <lineage>
        <taxon>Bacteria</taxon>
        <taxon>Pseudomonadati</taxon>
        <taxon>Pseudomonadota</taxon>
        <taxon>Gammaproteobacteria</taxon>
        <taxon>Enterobacterales</taxon>
        <taxon>Morganellaceae</taxon>
        <taxon>Morganella</taxon>
    </lineage>
</organism>
<gene>
    <name evidence="2" type="ORF">AYY17_13765</name>
</gene>
<dbReference type="AlphaFoldDB" id="A0A1B8GZ25"/>
<evidence type="ECO:0000256" key="1">
    <source>
        <dbReference type="SAM" id="MobiDB-lite"/>
    </source>
</evidence>
<proteinExistence type="predicted"/>
<dbReference type="Proteomes" id="UP000092247">
    <property type="component" value="Unassembled WGS sequence"/>
</dbReference>
<accession>A0A1B8GZ25</accession>